<evidence type="ECO:0000313" key="1">
    <source>
        <dbReference type="EMBL" id="KRX09045.1"/>
    </source>
</evidence>
<accession>A0A0V0R493</accession>
<protein>
    <submittedName>
        <fullName evidence="1">Uncharacterized protein</fullName>
    </submittedName>
</protein>
<organism evidence="1 2">
    <name type="scientific">Pseudocohnilembus persalinus</name>
    <name type="common">Ciliate</name>
    <dbReference type="NCBI Taxonomy" id="266149"/>
    <lineage>
        <taxon>Eukaryota</taxon>
        <taxon>Sar</taxon>
        <taxon>Alveolata</taxon>
        <taxon>Ciliophora</taxon>
        <taxon>Intramacronucleata</taxon>
        <taxon>Oligohymenophorea</taxon>
        <taxon>Scuticociliatia</taxon>
        <taxon>Philasterida</taxon>
        <taxon>Pseudocohnilembidae</taxon>
        <taxon>Pseudocohnilembus</taxon>
    </lineage>
</organism>
<gene>
    <name evidence="1" type="ORF">PPERSA_01932</name>
</gene>
<dbReference type="EMBL" id="LDAU01000055">
    <property type="protein sequence ID" value="KRX09045.1"/>
    <property type="molecule type" value="Genomic_DNA"/>
</dbReference>
<reference evidence="1 2" key="1">
    <citation type="journal article" date="2015" name="Sci. Rep.">
        <title>Genome of the facultative scuticociliatosis pathogen Pseudocohnilembus persalinus provides insight into its virulence through horizontal gene transfer.</title>
        <authorList>
            <person name="Xiong J."/>
            <person name="Wang G."/>
            <person name="Cheng J."/>
            <person name="Tian M."/>
            <person name="Pan X."/>
            <person name="Warren A."/>
            <person name="Jiang C."/>
            <person name="Yuan D."/>
            <person name="Miao W."/>
        </authorList>
    </citation>
    <scope>NUCLEOTIDE SEQUENCE [LARGE SCALE GENOMIC DNA]</scope>
    <source>
        <strain evidence="1">36N120E</strain>
    </source>
</reference>
<sequence>MQQINQLQKINLKNIEEQVYEETPKQLFKQGVFIDISKDDINLVKKNLLKNYVHGFLQYLKNQKSEIEKYIKNHLRPSQKINPFLKAQKIINFYTKKKFHISNRLDLKLLFFFDIKKKILSNPELAKGIKLLSTFQQQNHSQKNRQKNQNDQLTQNLQIQNIQNPQNSPLESPKQQGQLNNYSEIPMTNKEQYQDYMKKFPISNILKKKGFSLISTVEENYKNQQFPGSTYEFEIQNEHITPNITSEQKKQLQKQLPQFNEEIYDQVQACERKILRVFMYRFLRKELFQYTFSSKIEKQMIFFLMRYYFMEVLFN</sequence>
<evidence type="ECO:0000313" key="2">
    <source>
        <dbReference type="Proteomes" id="UP000054937"/>
    </source>
</evidence>
<dbReference type="Proteomes" id="UP000054937">
    <property type="component" value="Unassembled WGS sequence"/>
</dbReference>
<comment type="caution">
    <text evidence="1">The sequence shown here is derived from an EMBL/GenBank/DDBJ whole genome shotgun (WGS) entry which is preliminary data.</text>
</comment>
<dbReference type="AlphaFoldDB" id="A0A0V0R493"/>
<proteinExistence type="predicted"/>
<dbReference type="InParanoid" id="A0A0V0R493"/>
<keyword evidence="2" id="KW-1185">Reference proteome</keyword>
<name>A0A0V0R493_PSEPJ</name>